<feature type="compositionally biased region" description="Acidic residues" evidence="2">
    <location>
        <begin position="242"/>
        <end position="251"/>
    </location>
</feature>
<accession>W9RQ04</accession>
<feature type="coiled-coil region" evidence="1">
    <location>
        <begin position="57"/>
        <end position="196"/>
    </location>
</feature>
<keyword evidence="1" id="KW-0175">Coiled coil</keyword>
<dbReference type="PANTHER" id="PTHR34380">
    <property type="entry name" value="BNAA03G12380D PROTEIN"/>
    <property type="match status" value="1"/>
</dbReference>
<dbReference type="EMBL" id="KE345372">
    <property type="protein sequence ID" value="EXC02944.1"/>
    <property type="molecule type" value="Genomic_DNA"/>
</dbReference>
<sequence length="511" mass="58818">MKTEPVEVAEAPVVFHFRRDSETDDSNPSILELISDIRTAFRPSDFDRLEEILITRDEKLKREIEKWKEQYELTRESLGIERLIKAELEEDLKSFKVKCAELENLRENIDAMRERATTAEERAKSSEEIYEKLLRKVKMAESEKSCDLVELRKKNGELESEKTRAEEEVELWKRRFVEMEKRVSKLEADIEILSAENGGGNLVPTILITDSDDDCAPGASCSEKELSPTVLKRKQSSSVNVNEDENGDDDVVPDKRMRQDQELVVGDSCGNPDPATVTCATNDPENNVPSNQGQGFLGPSEANGAPRIRDFSNYFANCLGDEVEFKDSSSSSDTDSDWSRLRRWRCRRSRRWVGGDGETIDHNRSISELISVLRTSPYFDRVDEILIAREENLKRELQKKDEQHELTRESLGIERFQKAEAEEELKSFKARCAELENLRESIDAMRERVTMADERAKLAEERTKKSEETYEKLLRKVKMAENQKSYDLVELKRKNGELESAKKGAEEELEL</sequence>
<dbReference type="AlphaFoldDB" id="W9RQ04"/>
<evidence type="ECO:0000313" key="3">
    <source>
        <dbReference type="EMBL" id="EXC02944.1"/>
    </source>
</evidence>
<keyword evidence="4" id="KW-1185">Reference proteome</keyword>
<evidence type="ECO:0000256" key="1">
    <source>
        <dbReference type="SAM" id="Coils"/>
    </source>
</evidence>
<dbReference type="eggNOG" id="ENOG502S9YT">
    <property type="taxonomic scope" value="Eukaryota"/>
</dbReference>
<evidence type="ECO:0000256" key="2">
    <source>
        <dbReference type="SAM" id="MobiDB-lite"/>
    </source>
</evidence>
<evidence type="ECO:0000313" key="4">
    <source>
        <dbReference type="Proteomes" id="UP000030645"/>
    </source>
</evidence>
<protein>
    <submittedName>
        <fullName evidence="3">Uncharacterized protein</fullName>
    </submittedName>
</protein>
<feature type="coiled-coil region" evidence="1">
    <location>
        <begin position="387"/>
        <end position="508"/>
    </location>
</feature>
<organism evidence="3 4">
    <name type="scientific">Morus notabilis</name>
    <dbReference type="NCBI Taxonomy" id="981085"/>
    <lineage>
        <taxon>Eukaryota</taxon>
        <taxon>Viridiplantae</taxon>
        <taxon>Streptophyta</taxon>
        <taxon>Embryophyta</taxon>
        <taxon>Tracheophyta</taxon>
        <taxon>Spermatophyta</taxon>
        <taxon>Magnoliopsida</taxon>
        <taxon>eudicotyledons</taxon>
        <taxon>Gunneridae</taxon>
        <taxon>Pentapetalae</taxon>
        <taxon>rosids</taxon>
        <taxon>fabids</taxon>
        <taxon>Rosales</taxon>
        <taxon>Moraceae</taxon>
        <taxon>Moreae</taxon>
        <taxon>Morus</taxon>
    </lineage>
</organism>
<name>W9RQ04_9ROSA</name>
<dbReference type="Proteomes" id="UP000030645">
    <property type="component" value="Unassembled WGS sequence"/>
</dbReference>
<feature type="region of interest" description="Disordered" evidence="2">
    <location>
        <begin position="217"/>
        <end position="253"/>
    </location>
</feature>
<proteinExistence type="predicted"/>
<gene>
    <name evidence="3" type="ORF">L484_012071</name>
</gene>
<dbReference type="PANTHER" id="PTHR34380:SF6">
    <property type="entry name" value="TERNARY COMPLEX FACTOR MIP1 LEUCINE-ZIPPER DOMAIN-CONTAINING PROTEIN"/>
    <property type="match status" value="1"/>
</dbReference>
<reference evidence="4" key="1">
    <citation type="submission" date="2013-01" db="EMBL/GenBank/DDBJ databases">
        <title>Draft Genome Sequence of a Mulberry Tree, Morus notabilis C.K. Schneid.</title>
        <authorList>
            <person name="He N."/>
            <person name="Zhao S."/>
        </authorList>
    </citation>
    <scope>NUCLEOTIDE SEQUENCE</scope>
</reference>